<dbReference type="PANTHER" id="PTHR42718">
    <property type="entry name" value="MAJOR FACILITATOR SUPERFAMILY MULTIDRUG TRANSPORTER MFSC"/>
    <property type="match status" value="1"/>
</dbReference>
<keyword evidence="2" id="KW-0813">Transport</keyword>
<dbReference type="CDD" id="cd17321">
    <property type="entry name" value="MFS_MMR_MDR_like"/>
    <property type="match status" value="1"/>
</dbReference>
<evidence type="ECO:0000313" key="8">
    <source>
        <dbReference type="EMBL" id="NOE18509.1"/>
    </source>
</evidence>
<dbReference type="RefSeq" id="WP_171329932.1">
    <property type="nucleotide sequence ID" value="NZ_WVRA01000003.1"/>
</dbReference>
<feature type="transmembrane region" description="Helical" evidence="6">
    <location>
        <begin position="53"/>
        <end position="72"/>
    </location>
</feature>
<evidence type="ECO:0000256" key="5">
    <source>
        <dbReference type="ARBA" id="ARBA00023136"/>
    </source>
</evidence>
<reference evidence="8" key="1">
    <citation type="submission" date="2019-12" db="EMBL/GenBank/DDBJ databases">
        <title>Ruegeria JWLKs population differentiation of coral mucus and skeleton niches.</title>
        <authorList>
            <person name="Luo D."/>
        </authorList>
    </citation>
    <scope>NUCLEOTIDE SEQUENCE</scope>
    <source>
        <strain evidence="8">HKCCD6181</strain>
    </source>
</reference>
<feature type="transmembrane region" description="Helical" evidence="6">
    <location>
        <begin position="371"/>
        <end position="393"/>
    </location>
</feature>
<evidence type="ECO:0000256" key="1">
    <source>
        <dbReference type="ARBA" id="ARBA00004141"/>
    </source>
</evidence>
<gene>
    <name evidence="8" type="ORF">GS634_10325</name>
</gene>
<feature type="transmembrane region" description="Helical" evidence="6">
    <location>
        <begin position="209"/>
        <end position="228"/>
    </location>
</feature>
<sequence length="535" mass="56309">MGDESSVSVSPQSRARMVLAMTAICMMVVGFNTTAVTTILPNLRAEFDLTPSGLQWVMATYSVTSATLVCIVSRLGDITGKMGVFFFGMIVFAIGSFFALLAQDGAMLLIGRGAQGAGAAALFGTSLSLLTAATPEEQRASVTGIWGAIVGLAIGVGPIVGGAFGHYVSWRAVFAADLVLLAVAFAIGLHVSKRKYVPDTRLAGAKFDYAGAVAILFFLGPLSFALSNGESGGWASPLTLVPLVVAAVSTIALVIVSRRSDDPLIELRYFRHPRYLMAAAGMFFTGFTLFCFFVYFNTFVQSPDAFGYSSIDAGLAIMPLSLSMFVISVTAPRFLAPYSFQWPIAIGLGAMACGFLLLMTTTNTTQFSEIWWKLLIVGVGLGICFSLLPRLGLRLLPEQHVGQGSGVINACLYFGATLGAVVGGLAEAITRRRGLSEVIDALPAGSTQREDLAHALAHGTPNQIQQLISGMDPSAGDTLAKALRDVQDNAFDNAMLVAAIAALAGMTLALMLLRGPVPPVHSAAELTRNPRQPSS</sequence>
<keyword evidence="3 6" id="KW-0812">Transmembrane</keyword>
<dbReference type="PRINTS" id="PR01036">
    <property type="entry name" value="TCRTETB"/>
</dbReference>
<protein>
    <submittedName>
        <fullName evidence="8">MFS transporter</fullName>
    </submittedName>
</protein>
<dbReference type="GO" id="GO:0016020">
    <property type="term" value="C:membrane"/>
    <property type="evidence" value="ECO:0007669"/>
    <property type="project" value="UniProtKB-SubCell"/>
</dbReference>
<feature type="transmembrane region" description="Helical" evidence="6">
    <location>
        <begin position="170"/>
        <end position="189"/>
    </location>
</feature>
<feature type="transmembrane region" description="Helical" evidence="6">
    <location>
        <begin position="145"/>
        <end position="164"/>
    </location>
</feature>
<dbReference type="GO" id="GO:0022857">
    <property type="term" value="F:transmembrane transporter activity"/>
    <property type="evidence" value="ECO:0007669"/>
    <property type="project" value="InterPro"/>
</dbReference>
<dbReference type="InterPro" id="IPR036259">
    <property type="entry name" value="MFS_trans_sf"/>
</dbReference>
<feature type="domain" description="Major facilitator superfamily (MFS) profile" evidence="7">
    <location>
        <begin position="18"/>
        <end position="517"/>
    </location>
</feature>
<evidence type="ECO:0000313" key="9">
    <source>
        <dbReference type="Proteomes" id="UP000597886"/>
    </source>
</evidence>
<dbReference type="SUPFAM" id="SSF103473">
    <property type="entry name" value="MFS general substrate transporter"/>
    <property type="match status" value="1"/>
</dbReference>
<dbReference type="AlphaFoldDB" id="A0AA90ZFX2"/>
<feature type="transmembrane region" description="Helical" evidence="6">
    <location>
        <begin position="234"/>
        <end position="255"/>
    </location>
</feature>
<dbReference type="PROSITE" id="PS50850">
    <property type="entry name" value="MFS"/>
    <property type="match status" value="1"/>
</dbReference>
<name>A0AA90ZFX2_9RHOB</name>
<accession>A0AA90ZFX2</accession>
<dbReference type="Proteomes" id="UP000597886">
    <property type="component" value="Unassembled WGS sequence"/>
</dbReference>
<feature type="transmembrane region" description="Helical" evidence="6">
    <location>
        <begin position="275"/>
        <end position="296"/>
    </location>
</feature>
<dbReference type="PANTHER" id="PTHR42718:SF9">
    <property type="entry name" value="MAJOR FACILITATOR SUPERFAMILY MULTIDRUG TRANSPORTER MFSC"/>
    <property type="match status" value="1"/>
</dbReference>
<evidence type="ECO:0000256" key="4">
    <source>
        <dbReference type="ARBA" id="ARBA00022989"/>
    </source>
</evidence>
<dbReference type="Gene3D" id="1.20.1720.10">
    <property type="entry name" value="Multidrug resistance protein D"/>
    <property type="match status" value="1"/>
</dbReference>
<evidence type="ECO:0000256" key="3">
    <source>
        <dbReference type="ARBA" id="ARBA00022692"/>
    </source>
</evidence>
<dbReference type="Pfam" id="PF07690">
    <property type="entry name" value="MFS_1"/>
    <property type="match status" value="1"/>
</dbReference>
<organism evidence="8 9">
    <name type="scientific">Ruegeria atlantica</name>
    <dbReference type="NCBI Taxonomy" id="81569"/>
    <lineage>
        <taxon>Bacteria</taxon>
        <taxon>Pseudomonadati</taxon>
        <taxon>Pseudomonadota</taxon>
        <taxon>Alphaproteobacteria</taxon>
        <taxon>Rhodobacterales</taxon>
        <taxon>Roseobacteraceae</taxon>
        <taxon>Ruegeria</taxon>
    </lineage>
</organism>
<feature type="transmembrane region" description="Helical" evidence="6">
    <location>
        <begin position="84"/>
        <end position="102"/>
    </location>
</feature>
<feature type="transmembrane region" description="Helical" evidence="6">
    <location>
        <begin position="405"/>
        <end position="426"/>
    </location>
</feature>
<evidence type="ECO:0000256" key="6">
    <source>
        <dbReference type="SAM" id="Phobius"/>
    </source>
</evidence>
<keyword evidence="4 6" id="KW-1133">Transmembrane helix</keyword>
<dbReference type="InterPro" id="IPR020846">
    <property type="entry name" value="MFS_dom"/>
</dbReference>
<feature type="transmembrane region" description="Helical" evidence="6">
    <location>
        <begin position="342"/>
        <end position="359"/>
    </location>
</feature>
<evidence type="ECO:0000256" key="2">
    <source>
        <dbReference type="ARBA" id="ARBA00022448"/>
    </source>
</evidence>
<feature type="transmembrane region" description="Helical" evidence="6">
    <location>
        <begin position="494"/>
        <end position="513"/>
    </location>
</feature>
<feature type="transmembrane region" description="Helical" evidence="6">
    <location>
        <begin position="18"/>
        <end position="41"/>
    </location>
</feature>
<dbReference type="EMBL" id="WVRA01000003">
    <property type="protein sequence ID" value="NOE18509.1"/>
    <property type="molecule type" value="Genomic_DNA"/>
</dbReference>
<keyword evidence="5 6" id="KW-0472">Membrane</keyword>
<evidence type="ECO:0000259" key="7">
    <source>
        <dbReference type="PROSITE" id="PS50850"/>
    </source>
</evidence>
<feature type="transmembrane region" description="Helical" evidence="6">
    <location>
        <begin position="114"/>
        <end position="133"/>
    </location>
</feature>
<proteinExistence type="predicted"/>
<dbReference type="InterPro" id="IPR011701">
    <property type="entry name" value="MFS"/>
</dbReference>
<dbReference type="Gene3D" id="1.20.1250.20">
    <property type="entry name" value="MFS general substrate transporter like domains"/>
    <property type="match status" value="1"/>
</dbReference>
<comment type="subcellular location">
    <subcellularLocation>
        <location evidence="1">Membrane</location>
        <topology evidence="1">Multi-pass membrane protein</topology>
    </subcellularLocation>
</comment>
<comment type="caution">
    <text evidence="8">The sequence shown here is derived from an EMBL/GenBank/DDBJ whole genome shotgun (WGS) entry which is preliminary data.</text>
</comment>